<dbReference type="PROSITE" id="PS00409">
    <property type="entry name" value="PROKAR_NTER_METHYL"/>
    <property type="match status" value="1"/>
</dbReference>
<dbReference type="PANTHER" id="PTHR30093:SF44">
    <property type="entry name" value="TYPE II SECRETION SYSTEM CORE PROTEIN G"/>
    <property type="match status" value="1"/>
</dbReference>
<evidence type="ECO:0000256" key="8">
    <source>
        <dbReference type="ARBA" id="ARBA00022989"/>
    </source>
</evidence>
<dbReference type="NCBIfam" id="TIGR01710">
    <property type="entry name" value="typeII_sec_gspG"/>
    <property type="match status" value="1"/>
</dbReference>
<dbReference type="PANTHER" id="PTHR30093">
    <property type="entry name" value="GENERAL SECRETION PATHWAY PROTEIN G"/>
    <property type="match status" value="1"/>
</dbReference>
<evidence type="ECO:0000256" key="4">
    <source>
        <dbReference type="ARBA" id="ARBA00022475"/>
    </source>
</evidence>
<evidence type="ECO:0000259" key="11">
    <source>
        <dbReference type="Pfam" id="PF08334"/>
    </source>
</evidence>
<comment type="similarity">
    <text evidence="2">Belongs to the GSP G family.</text>
</comment>
<comment type="caution">
    <text evidence="12">The sequence shown here is derived from an EMBL/GenBank/DDBJ whole genome shotgun (WGS) entry which is preliminary data.</text>
</comment>
<keyword evidence="8 10" id="KW-1133">Transmembrane helix</keyword>
<comment type="subcellular location">
    <subcellularLocation>
        <location evidence="1">Cell inner membrane</location>
        <topology evidence="1">Single-pass membrane protein</topology>
    </subcellularLocation>
</comment>
<evidence type="ECO:0000313" key="13">
    <source>
        <dbReference type="Proteomes" id="UP001595379"/>
    </source>
</evidence>
<dbReference type="InterPro" id="IPR000983">
    <property type="entry name" value="Bac_GSPG_pilin"/>
</dbReference>
<keyword evidence="5" id="KW-0488">Methylation</keyword>
<dbReference type="Pfam" id="PF07963">
    <property type="entry name" value="N_methyl"/>
    <property type="match status" value="1"/>
</dbReference>
<keyword evidence="7 10" id="KW-0812">Transmembrane</keyword>
<keyword evidence="13" id="KW-1185">Reference proteome</keyword>
<evidence type="ECO:0000256" key="2">
    <source>
        <dbReference type="ARBA" id="ARBA00009984"/>
    </source>
</evidence>
<evidence type="ECO:0000256" key="9">
    <source>
        <dbReference type="ARBA" id="ARBA00023136"/>
    </source>
</evidence>
<dbReference type="Pfam" id="PF08334">
    <property type="entry name" value="T2SSG"/>
    <property type="match status" value="1"/>
</dbReference>
<dbReference type="InterPro" id="IPR010054">
    <property type="entry name" value="Type2_sec_GspG"/>
</dbReference>
<name>A0ABV6ZVC7_9PROT</name>
<reference evidence="13" key="1">
    <citation type="journal article" date="2019" name="Int. J. Syst. Evol. Microbiol.">
        <title>The Global Catalogue of Microorganisms (GCM) 10K type strain sequencing project: providing services to taxonomists for standard genome sequencing and annotation.</title>
        <authorList>
            <consortium name="The Broad Institute Genomics Platform"/>
            <consortium name="The Broad Institute Genome Sequencing Center for Infectious Disease"/>
            <person name="Wu L."/>
            <person name="Ma J."/>
        </authorList>
    </citation>
    <scope>NUCLEOTIDE SEQUENCE [LARGE SCALE GENOMIC DNA]</scope>
    <source>
        <strain evidence="13">KCTC 52487</strain>
    </source>
</reference>
<feature type="domain" description="Type II secretion system protein GspG C-terminal" evidence="11">
    <location>
        <begin position="44"/>
        <end position="153"/>
    </location>
</feature>
<dbReference type="SUPFAM" id="SSF54523">
    <property type="entry name" value="Pili subunits"/>
    <property type="match status" value="1"/>
</dbReference>
<dbReference type="InterPro" id="IPR012902">
    <property type="entry name" value="N_methyl_site"/>
</dbReference>
<evidence type="ECO:0000256" key="10">
    <source>
        <dbReference type="SAM" id="Phobius"/>
    </source>
</evidence>
<dbReference type="NCBIfam" id="TIGR02532">
    <property type="entry name" value="IV_pilin_GFxxxE"/>
    <property type="match status" value="1"/>
</dbReference>
<proteinExistence type="inferred from homology"/>
<sequence>MMEAPLNTRLPELEADRRKAGFSLLELMVVLVIIGLLATIVVINVLPSQDRAMVQKARADIATLEQAVELYRLELLTYPSTDQGLEALIEAPADPRLAARFREGGYVRRLPNDPWGNPYLYLQPGEHGTYDIYTLGADGRPGGEGQDADIGNWME</sequence>
<organism evidence="12 13">
    <name type="scientific">Hyphobacterium vulgare</name>
    <dbReference type="NCBI Taxonomy" id="1736751"/>
    <lineage>
        <taxon>Bacteria</taxon>
        <taxon>Pseudomonadati</taxon>
        <taxon>Pseudomonadota</taxon>
        <taxon>Alphaproteobacteria</taxon>
        <taxon>Maricaulales</taxon>
        <taxon>Maricaulaceae</taxon>
        <taxon>Hyphobacterium</taxon>
    </lineage>
</organism>
<evidence type="ECO:0000256" key="6">
    <source>
        <dbReference type="ARBA" id="ARBA00022519"/>
    </source>
</evidence>
<dbReference type="InterPro" id="IPR045584">
    <property type="entry name" value="Pilin-like"/>
</dbReference>
<evidence type="ECO:0000256" key="7">
    <source>
        <dbReference type="ARBA" id="ARBA00022692"/>
    </source>
</evidence>
<dbReference type="InterPro" id="IPR013545">
    <property type="entry name" value="T2SS_protein-GspG_C"/>
</dbReference>
<protein>
    <recommendedName>
        <fullName evidence="3">Type II secretion system core protein G</fullName>
    </recommendedName>
</protein>
<keyword evidence="6" id="KW-0997">Cell inner membrane</keyword>
<feature type="transmembrane region" description="Helical" evidence="10">
    <location>
        <begin position="20"/>
        <end position="46"/>
    </location>
</feature>
<dbReference type="RefSeq" id="WP_380213872.1">
    <property type="nucleotide sequence ID" value="NZ_JBHRSV010000002.1"/>
</dbReference>
<evidence type="ECO:0000256" key="1">
    <source>
        <dbReference type="ARBA" id="ARBA00004377"/>
    </source>
</evidence>
<evidence type="ECO:0000256" key="3">
    <source>
        <dbReference type="ARBA" id="ARBA00020042"/>
    </source>
</evidence>
<dbReference type="PRINTS" id="PR00813">
    <property type="entry name" value="BCTERIALGSPG"/>
</dbReference>
<gene>
    <name evidence="12" type="primary">gspG</name>
    <name evidence="12" type="ORF">ACFOOR_04430</name>
</gene>
<dbReference type="EMBL" id="JBHRSV010000002">
    <property type="protein sequence ID" value="MFC2925346.1"/>
    <property type="molecule type" value="Genomic_DNA"/>
</dbReference>
<keyword evidence="9 10" id="KW-0472">Membrane</keyword>
<dbReference type="Gene3D" id="3.30.700.10">
    <property type="entry name" value="Glycoprotein, Type 4 Pilin"/>
    <property type="match status" value="1"/>
</dbReference>
<keyword evidence="4" id="KW-1003">Cell membrane</keyword>
<dbReference type="Proteomes" id="UP001595379">
    <property type="component" value="Unassembled WGS sequence"/>
</dbReference>
<evidence type="ECO:0000256" key="5">
    <source>
        <dbReference type="ARBA" id="ARBA00022481"/>
    </source>
</evidence>
<evidence type="ECO:0000313" key="12">
    <source>
        <dbReference type="EMBL" id="MFC2925346.1"/>
    </source>
</evidence>
<accession>A0ABV6ZVC7</accession>